<dbReference type="PANTHER" id="PTHR30146">
    <property type="entry name" value="LACI-RELATED TRANSCRIPTIONAL REPRESSOR"/>
    <property type="match status" value="1"/>
</dbReference>
<reference evidence="5" key="1">
    <citation type="submission" date="2018-05" db="EMBL/GenBank/DDBJ databases">
        <authorList>
            <person name="Lanie J.A."/>
            <person name="Ng W.-L."/>
            <person name="Kazmierczak K.M."/>
            <person name="Andrzejewski T.M."/>
            <person name="Davidsen T.M."/>
            <person name="Wayne K.J."/>
            <person name="Tettelin H."/>
            <person name="Glass J.I."/>
            <person name="Rusch D."/>
            <person name="Podicherti R."/>
            <person name="Tsui H.-C.T."/>
            <person name="Winkler M.E."/>
        </authorList>
    </citation>
    <scope>NUCLEOTIDE SEQUENCE</scope>
</reference>
<dbReference type="AlphaFoldDB" id="A0A381SNZ1"/>
<protein>
    <recommendedName>
        <fullName evidence="4">HTH lacI-type domain-containing protein</fullName>
    </recommendedName>
</protein>
<proteinExistence type="predicted"/>
<evidence type="ECO:0000313" key="5">
    <source>
        <dbReference type="EMBL" id="SVA05706.1"/>
    </source>
</evidence>
<dbReference type="InterPro" id="IPR028082">
    <property type="entry name" value="Peripla_BP_I"/>
</dbReference>
<dbReference type="InterPro" id="IPR000843">
    <property type="entry name" value="HTH_LacI"/>
</dbReference>
<dbReference type="PANTHER" id="PTHR30146:SF109">
    <property type="entry name" value="HTH-TYPE TRANSCRIPTIONAL REGULATOR GALS"/>
    <property type="match status" value="1"/>
</dbReference>
<name>A0A381SNZ1_9ZZZZ</name>
<dbReference type="SUPFAM" id="SSF47413">
    <property type="entry name" value="lambda repressor-like DNA-binding domains"/>
    <property type="match status" value="1"/>
</dbReference>
<dbReference type="SMART" id="SM00354">
    <property type="entry name" value="HTH_LACI"/>
    <property type="match status" value="1"/>
</dbReference>
<evidence type="ECO:0000259" key="4">
    <source>
        <dbReference type="PROSITE" id="PS50932"/>
    </source>
</evidence>
<keyword evidence="2" id="KW-0238">DNA-binding</keyword>
<evidence type="ECO:0000256" key="1">
    <source>
        <dbReference type="ARBA" id="ARBA00023015"/>
    </source>
</evidence>
<accession>A0A381SNZ1</accession>
<dbReference type="GO" id="GO:0000976">
    <property type="term" value="F:transcription cis-regulatory region binding"/>
    <property type="evidence" value="ECO:0007669"/>
    <property type="project" value="TreeGrafter"/>
</dbReference>
<sequence length="338" mass="39228">MNLREFSKITGIPISTISKALGDYEDVNINTKNNIIALAKKYKYVPNIYAKTLASGFNFSVGLVLPLTFNQLQKLTIIEFIQKVYSKLNAIGIPVVMIFAKNRKEEIDAYNKLINFHKVRLIILYDIKQKDKRIDYLDKNNINYVTWGRCNKNFNKYTWIDEDIEHSSNLAVEYILSRGHTKIGYIDSFIKTNYFILRKKYFIKSLKNNNIKINRSFFINGNINQKLQIKTKDKIKKMLIKNNEITILLVSSHVFAINAIEACSELNKKIGKDISLISFDTNVLESLAPDITTIRQPITKIINNLVKLIQSKMKNIDKNFHYLYKSKLVVKKSVKKLN</sequence>
<dbReference type="Gene3D" id="1.10.260.40">
    <property type="entry name" value="lambda repressor-like DNA-binding domains"/>
    <property type="match status" value="1"/>
</dbReference>
<dbReference type="SUPFAM" id="SSF53822">
    <property type="entry name" value="Periplasmic binding protein-like I"/>
    <property type="match status" value="1"/>
</dbReference>
<dbReference type="InterPro" id="IPR046335">
    <property type="entry name" value="LacI/GalR-like_sensor"/>
</dbReference>
<dbReference type="Gene3D" id="3.40.50.2300">
    <property type="match status" value="2"/>
</dbReference>
<dbReference type="InterPro" id="IPR010982">
    <property type="entry name" value="Lambda_DNA-bd_dom_sf"/>
</dbReference>
<feature type="domain" description="HTH lacI-type" evidence="4">
    <location>
        <begin position="1"/>
        <end position="55"/>
    </location>
</feature>
<dbReference type="EMBL" id="UINC01003368">
    <property type="protein sequence ID" value="SVA05706.1"/>
    <property type="molecule type" value="Genomic_DNA"/>
</dbReference>
<organism evidence="5">
    <name type="scientific">marine metagenome</name>
    <dbReference type="NCBI Taxonomy" id="408172"/>
    <lineage>
        <taxon>unclassified sequences</taxon>
        <taxon>metagenomes</taxon>
        <taxon>ecological metagenomes</taxon>
    </lineage>
</organism>
<dbReference type="GO" id="GO:0003700">
    <property type="term" value="F:DNA-binding transcription factor activity"/>
    <property type="evidence" value="ECO:0007669"/>
    <property type="project" value="TreeGrafter"/>
</dbReference>
<dbReference type="Pfam" id="PF13377">
    <property type="entry name" value="Peripla_BP_3"/>
    <property type="match status" value="1"/>
</dbReference>
<evidence type="ECO:0000256" key="3">
    <source>
        <dbReference type="ARBA" id="ARBA00023163"/>
    </source>
</evidence>
<keyword evidence="3" id="KW-0804">Transcription</keyword>
<evidence type="ECO:0000256" key="2">
    <source>
        <dbReference type="ARBA" id="ARBA00023125"/>
    </source>
</evidence>
<dbReference type="PROSITE" id="PS50932">
    <property type="entry name" value="HTH_LACI_2"/>
    <property type="match status" value="1"/>
</dbReference>
<gene>
    <name evidence="5" type="ORF">METZ01_LOCUS58560</name>
</gene>
<keyword evidence="1" id="KW-0805">Transcription regulation</keyword>